<dbReference type="GO" id="GO:0003700">
    <property type="term" value="F:DNA-binding transcription factor activity"/>
    <property type="evidence" value="ECO:0007669"/>
    <property type="project" value="InterPro"/>
</dbReference>
<dbReference type="Gene3D" id="1.10.10.10">
    <property type="entry name" value="Winged helix-like DNA-binding domain superfamily/Winged helix DNA-binding domain"/>
    <property type="match status" value="1"/>
</dbReference>
<evidence type="ECO:0000313" key="8">
    <source>
        <dbReference type="Proteomes" id="UP000596083"/>
    </source>
</evidence>
<evidence type="ECO:0000256" key="3">
    <source>
        <dbReference type="ARBA" id="ARBA00023125"/>
    </source>
</evidence>
<dbReference type="KEGG" id="mlut:JET14_20685"/>
<dbReference type="Pfam" id="PF03466">
    <property type="entry name" value="LysR_substrate"/>
    <property type="match status" value="1"/>
</dbReference>
<dbReference type="EMBL" id="CP066787">
    <property type="protein sequence ID" value="QQM32870.1"/>
    <property type="molecule type" value="Genomic_DNA"/>
</dbReference>
<dbReference type="Proteomes" id="UP000596083">
    <property type="component" value="Plasmid plas-001"/>
</dbReference>
<keyword evidence="3" id="KW-0238">DNA-binding</keyword>
<dbReference type="InterPro" id="IPR036388">
    <property type="entry name" value="WH-like_DNA-bd_sf"/>
</dbReference>
<accession>A0A7T7KNI6</accession>
<dbReference type="SUPFAM" id="SSF53850">
    <property type="entry name" value="Periplasmic binding protein-like II"/>
    <property type="match status" value="1"/>
</dbReference>
<feature type="domain" description="HTH lysR-type" evidence="6">
    <location>
        <begin position="32"/>
        <end position="73"/>
    </location>
</feature>
<keyword evidence="2" id="KW-0805">Transcription regulation</keyword>
<dbReference type="InterPro" id="IPR000847">
    <property type="entry name" value="LysR_HTH_N"/>
</dbReference>
<dbReference type="PANTHER" id="PTHR30346:SF26">
    <property type="entry name" value="HYDROGEN PEROXIDE-INDUCIBLE GENES ACTIVATOR"/>
    <property type="match status" value="1"/>
</dbReference>
<comment type="similarity">
    <text evidence="1">Belongs to the LysR transcriptional regulatory family.</text>
</comment>
<name>A0A7T7KNI6_9HYPH</name>
<protein>
    <submittedName>
        <fullName evidence="7">LysR family transcriptional regulator</fullName>
    </submittedName>
</protein>
<dbReference type="SUPFAM" id="SSF46785">
    <property type="entry name" value="Winged helix' DNA-binding domain"/>
    <property type="match status" value="1"/>
</dbReference>
<keyword evidence="7" id="KW-0614">Plasmid</keyword>
<dbReference type="GO" id="GO:0003677">
    <property type="term" value="F:DNA binding"/>
    <property type="evidence" value="ECO:0007669"/>
    <property type="project" value="UniProtKB-KW"/>
</dbReference>
<evidence type="ECO:0000256" key="5">
    <source>
        <dbReference type="ARBA" id="ARBA00023163"/>
    </source>
</evidence>
<evidence type="ECO:0000259" key="6">
    <source>
        <dbReference type="PROSITE" id="PS50931"/>
    </source>
</evidence>
<keyword evidence="5" id="KW-0804">Transcription</keyword>
<dbReference type="InterPro" id="IPR005119">
    <property type="entry name" value="LysR_subst-bd"/>
</dbReference>
<evidence type="ECO:0000256" key="4">
    <source>
        <dbReference type="ARBA" id="ARBA00023159"/>
    </source>
</evidence>
<evidence type="ECO:0000256" key="1">
    <source>
        <dbReference type="ARBA" id="ARBA00009437"/>
    </source>
</evidence>
<dbReference type="Gene3D" id="3.40.190.10">
    <property type="entry name" value="Periplasmic binding protein-like II"/>
    <property type="match status" value="2"/>
</dbReference>
<sequence>MNRTDRTIISNKLSAVSIRDFLLVTTVWKRSSFRVVARELGISPSGLSHQVRKVEEALGTTLFERSSQQVKATLEGEVLLSHIQDVLGVVGKLDLLAVKTSRPFGGHLKLGAISTIGAYVLPHVVNLFEANFPDVRIDLLEGKTEGVTQRLRGSEIDMMLSCCFADNADLETKPLFTERFDLIANVAHPLAAKTSINVQDLDASEFMTMADGEGYSEDTLPAAIRTTQHDYNACRTEIRGLSLETIGALVSMKGGASMVPSLASPRLSTFPNVKIVSISGRAPQRTIYASWRRSSPHQEAFHQLCHILSEMQAVCDLPIAGASSL</sequence>
<geneLocation type="plasmid" evidence="7 8">
    <name>plas-001</name>
</geneLocation>
<dbReference type="PANTHER" id="PTHR30346">
    <property type="entry name" value="TRANSCRIPTIONAL DUAL REGULATOR HCAR-RELATED"/>
    <property type="match status" value="1"/>
</dbReference>
<dbReference type="PROSITE" id="PS50931">
    <property type="entry name" value="HTH_LYSR"/>
    <property type="match status" value="1"/>
</dbReference>
<gene>
    <name evidence="7" type="ORF">JET14_20685</name>
</gene>
<reference evidence="7 8" key="1">
    <citation type="submission" date="2020-12" db="EMBL/GenBank/DDBJ databases">
        <authorList>
            <person name="Zheng R.K."/>
            <person name="Sun C.M."/>
        </authorList>
    </citation>
    <scope>NUCLEOTIDE SEQUENCE [LARGE SCALE GENOMIC DNA]</scope>
    <source>
        <strain evidence="7 8">ZRK001</strain>
        <plasmid evidence="7 8">plas-001</plasmid>
    </source>
</reference>
<dbReference type="InterPro" id="IPR036390">
    <property type="entry name" value="WH_DNA-bd_sf"/>
</dbReference>
<dbReference type="RefSeq" id="WP_200338240.1">
    <property type="nucleotide sequence ID" value="NZ_CP066787.1"/>
</dbReference>
<keyword evidence="4" id="KW-0010">Activator</keyword>
<dbReference type="Pfam" id="PF00126">
    <property type="entry name" value="HTH_1"/>
    <property type="match status" value="1"/>
</dbReference>
<dbReference type="AlphaFoldDB" id="A0A7T7KNI6"/>
<evidence type="ECO:0000313" key="7">
    <source>
        <dbReference type="EMBL" id="QQM32870.1"/>
    </source>
</evidence>
<dbReference type="GO" id="GO:0032993">
    <property type="term" value="C:protein-DNA complex"/>
    <property type="evidence" value="ECO:0007669"/>
    <property type="project" value="TreeGrafter"/>
</dbReference>
<evidence type="ECO:0000256" key="2">
    <source>
        <dbReference type="ARBA" id="ARBA00023015"/>
    </source>
</evidence>
<organism evidence="7 8">
    <name type="scientific">Martelella lutilitoris</name>
    <dbReference type="NCBI Taxonomy" id="2583532"/>
    <lineage>
        <taxon>Bacteria</taxon>
        <taxon>Pseudomonadati</taxon>
        <taxon>Pseudomonadota</taxon>
        <taxon>Alphaproteobacteria</taxon>
        <taxon>Hyphomicrobiales</taxon>
        <taxon>Aurantimonadaceae</taxon>
        <taxon>Martelella</taxon>
    </lineage>
</organism>
<proteinExistence type="inferred from homology"/>